<dbReference type="Pfam" id="PF22062">
    <property type="entry name" value="OB_DPOA2"/>
    <property type="match status" value="1"/>
</dbReference>
<keyword evidence="9" id="KW-1185">Reference proteome</keyword>
<evidence type="ECO:0000259" key="6">
    <source>
        <dbReference type="Pfam" id="PF04042"/>
    </source>
</evidence>
<dbReference type="OMA" id="RAMYSAS"/>
<accession>A0A834YM44</accession>
<dbReference type="Pfam" id="PF04042">
    <property type="entry name" value="DNA_pol_E_B"/>
    <property type="match status" value="1"/>
</dbReference>
<organism evidence="8 9">
    <name type="scientific">Tetracentron sinense</name>
    <name type="common">Spur-leaf</name>
    <dbReference type="NCBI Taxonomy" id="13715"/>
    <lineage>
        <taxon>Eukaryota</taxon>
        <taxon>Viridiplantae</taxon>
        <taxon>Streptophyta</taxon>
        <taxon>Embryophyta</taxon>
        <taxon>Tracheophyta</taxon>
        <taxon>Spermatophyta</taxon>
        <taxon>Magnoliopsida</taxon>
        <taxon>Trochodendrales</taxon>
        <taxon>Trochodendraceae</taxon>
        <taxon>Tetracentron</taxon>
    </lineage>
</organism>
<evidence type="ECO:0000256" key="2">
    <source>
        <dbReference type="ARBA" id="ARBA00007299"/>
    </source>
</evidence>
<dbReference type="PANTHER" id="PTHR23061">
    <property type="entry name" value="DNA POLYMERASE 2 ALPHA 70 KDA SUBUNIT"/>
    <property type="match status" value="1"/>
</dbReference>
<dbReference type="Proteomes" id="UP000655225">
    <property type="component" value="Unassembled WGS sequence"/>
</dbReference>
<dbReference type="PIRSF" id="PIRSF018300">
    <property type="entry name" value="DNA_pol_alph_2"/>
    <property type="match status" value="1"/>
</dbReference>
<dbReference type="GO" id="GO:0006270">
    <property type="term" value="P:DNA replication initiation"/>
    <property type="evidence" value="ECO:0007669"/>
    <property type="project" value="TreeGrafter"/>
</dbReference>
<dbReference type="AlphaFoldDB" id="A0A834YM44"/>
<dbReference type="InterPro" id="IPR007185">
    <property type="entry name" value="DNA_pol_a/d/e_bsu"/>
</dbReference>
<evidence type="ECO:0000259" key="7">
    <source>
        <dbReference type="Pfam" id="PF22062"/>
    </source>
</evidence>
<feature type="domain" description="DNA polymerase alpha/delta/epsilon subunit B" evidence="6">
    <location>
        <begin position="287"/>
        <end position="359"/>
    </location>
</feature>
<evidence type="ECO:0000256" key="4">
    <source>
        <dbReference type="ARBA" id="ARBA00022705"/>
    </source>
</evidence>
<name>A0A834YM44_TETSI</name>
<evidence type="ECO:0000256" key="3">
    <source>
        <dbReference type="ARBA" id="ARBA00018596"/>
    </source>
</evidence>
<dbReference type="PANTHER" id="PTHR23061:SF12">
    <property type="entry name" value="DNA POLYMERASE ALPHA SUBUNIT B"/>
    <property type="match status" value="1"/>
</dbReference>
<dbReference type="OrthoDB" id="336885at2759"/>
<proteinExistence type="inferred from homology"/>
<dbReference type="InterPro" id="IPR054300">
    <property type="entry name" value="OB_DPOA2"/>
</dbReference>
<dbReference type="Gene3D" id="3.60.21.60">
    <property type="match status" value="1"/>
</dbReference>
<dbReference type="InterPro" id="IPR016722">
    <property type="entry name" value="DNA_pol_alpha_bsu"/>
</dbReference>
<sequence length="441" mass="49942">MDGFLLHLQNEQKEAVIKEETHLHIYSSNDVDMILSDEHEDNKEDILGTPTDRVERLQSEPSSEKPSRPVINHTTHFGQRINKFVVQFVFNDQPDRENDIGEHELENHDDVIRRIRPSERCSLRVLRSWPELGCRFMYDRIEDKFNSLEIRIRRHATAFVASGLYEDLMDPTVVSQKKNVFSVGMVCCDGEGHLNEKSILLQGSVEHSGGQRVRLDLQKLNQFSFFPSQVVAIEGNNPSGHCLIASKVVDSIPVVLSPDVGMPPAKKQAMDQEIQPSPSSSLTELSLVIAAGSFTTTDNLLFEPLVEPLANVSRKQPQLVVMLGPFVDSEHPEIKKGTLDRSFDEIFHVEILRKLQDYAEFMGQGRLLYGGWRSHEIQLMDHLWTAWADLRAMYSASTGMFFYPLYPPTEGVPLDLSLALEALQISSVPKIIIAELRQQAD</sequence>
<comment type="similarity">
    <text evidence="2">Belongs to the DNA polymerase alpha subunit B family.</text>
</comment>
<dbReference type="GO" id="GO:0005658">
    <property type="term" value="C:alpha DNA polymerase:primase complex"/>
    <property type="evidence" value="ECO:0007669"/>
    <property type="project" value="TreeGrafter"/>
</dbReference>
<keyword evidence="4" id="KW-0235">DNA replication</keyword>
<evidence type="ECO:0000313" key="8">
    <source>
        <dbReference type="EMBL" id="KAF8390460.1"/>
    </source>
</evidence>
<protein>
    <recommendedName>
        <fullName evidence="3">DNA polymerase alpha subunit B</fullName>
    </recommendedName>
</protein>
<feature type="domain" description="DNA polymerase alpha subunit B OB" evidence="7">
    <location>
        <begin position="166"/>
        <end position="249"/>
    </location>
</feature>
<evidence type="ECO:0000313" key="9">
    <source>
        <dbReference type="Proteomes" id="UP000655225"/>
    </source>
</evidence>
<evidence type="ECO:0000256" key="1">
    <source>
        <dbReference type="ARBA" id="ARBA00004123"/>
    </source>
</evidence>
<reference evidence="8 9" key="1">
    <citation type="submission" date="2020-04" db="EMBL/GenBank/DDBJ databases">
        <title>Plant Genome Project.</title>
        <authorList>
            <person name="Zhang R.-G."/>
        </authorList>
    </citation>
    <scope>NUCLEOTIDE SEQUENCE [LARGE SCALE GENOMIC DNA]</scope>
    <source>
        <strain evidence="8">YNK0</strain>
        <tissue evidence="8">Leaf</tissue>
    </source>
</reference>
<comment type="subcellular location">
    <subcellularLocation>
        <location evidence="1">Nucleus</location>
    </subcellularLocation>
</comment>
<keyword evidence="5" id="KW-0539">Nucleus</keyword>
<dbReference type="GO" id="GO:0003677">
    <property type="term" value="F:DNA binding"/>
    <property type="evidence" value="ECO:0007669"/>
    <property type="project" value="InterPro"/>
</dbReference>
<evidence type="ECO:0000256" key="5">
    <source>
        <dbReference type="ARBA" id="ARBA00023242"/>
    </source>
</evidence>
<comment type="caution">
    <text evidence="8">The sequence shown here is derived from an EMBL/GenBank/DDBJ whole genome shotgun (WGS) entry which is preliminary data.</text>
</comment>
<gene>
    <name evidence="8" type="ORF">HHK36_024986</name>
</gene>
<dbReference type="EMBL" id="JABCRI010000018">
    <property type="protein sequence ID" value="KAF8390460.1"/>
    <property type="molecule type" value="Genomic_DNA"/>
</dbReference>